<reference evidence="1 2" key="1">
    <citation type="journal article" date="2015" name="Nature">
        <title>rRNA introns, odd ribosomes, and small enigmatic genomes across a large radiation of phyla.</title>
        <authorList>
            <person name="Brown C.T."/>
            <person name="Hug L.A."/>
            <person name="Thomas B.C."/>
            <person name="Sharon I."/>
            <person name="Castelle C.J."/>
            <person name="Singh A."/>
            <person name="Wilkins M.J."/>
            <person name="Williams K.H."/>
            <person name="Banfield J.F."/>
        </authorList>
    </citation>
    <scope>NUCLEOTIDE SEQUENCE [LARGE SCALE GENOMIC DNA]</scope>
</reference>
<accession>A0A0G0FA36</accession>
<dbReference type="AlphaFoldDB" id="A0A0G0FA36"/>
<evidence type="ECO:0000313" key="1">
    <source>
        <dbReference type="EMBL" id="KKQ14787.1"/>
    </source>
</evidence>
<dbReference type="EMBL" id="LBSJ01000029">
    <property type="protein sequence ID" value="KKQ14787.1"/>
    <property type="molecule type" value="Genomic_DNA"/>
</dbReference>
<proteinExistence type="predicted"/>
<dbReference type="Proteomes" id="UP000034448">
    <property type="component" value="Unassembled WGS sequence"/>
</dbReference>
<comment type="caution">
    <text evidence="1">The sequence shown here is derived from an EMBL/GenBank/DDBJ whole genome shotgun (WGS) entry which is preliminary data.</text>
</comment>
<gene>
    <name evidence="1" type="ORF">US28_C0029G0012</name>
</gene>
<organism evidence="1 2">
    <name type="scientific">Candidatus Daviesbacteria bacterium GW2011_GWA1_36_8</name>
    <dbReference type="NCBI Taxonomy" id="1618417"/>
    <lineage>
        <taxon>Bacteria</taxon>
        <taxon>Candidatus Daviesiibacteriota</taxon>
    </lineage>
</organism>
<evidence type="ECO:0000313" key="2">
    <source>
        <dbReference type="Proteomes" id="UP000034448"/>
    </source>
</evidence>
<sequence>MIEAGREILEPLIREFDKPLLFVDIPSYLIPARKPNEAIHSYIWNFDNAVEFLRDEVEKNDKILASAFDFQLNRFQRRDYVIGSNYLFRGKVRRSNPSEISNPRYQHSTLADTLTNLARFGTDKTPDRPNWYAIDPRVALVYALPIMEEQVGVFMISRGEMECPTDAFENDGLLPKAGRSYKELHLGTILIDLV</sequence>
<protein>
    <submittedName>
        <fullName evidence="1">Uncharacterized protein</fullName>
    </submittedName>
</protein>
<name>A0A0G0FA36_9BACT</name>